<comment type="function">
    <text evidence="1 9">Forms oxaloacetate, a four-carbon dicarboxylic acid source for the tricarboxylic acid cycle.</text>
</comment>
<dbReference type="PRINTS" id="PR00150">
    <property type="entry name" value="PEPCARBXLASE"/>
</dbReference>
<dbReference type="GO" id="GO:0006107">
    <property type="term" value="P:oxaloacetate metabolic process"/>
    <property type="evidence" value="ECO:0007669"/>
    <property type="project" value="UniProtKB-UniRule"/>
</dbReference>
<evidence type="ECO:0000256" key="7">
    <source>
        <dbReference type="ARBA" id="ARBA00023300"/>
    </source>
</evidence>
<feature type="active site" evidence="9">
    <location>
        <position position="554"/>
    </location>
</feature>
<comment type="subunit">
    <text evidence="9">Homotetramer.</text>
</comment>
<evidence type="ECO:0000256" key="8">
    <source>
        <dbReference type="ARBA" id="ARBA00048995"/>
    </source>
</evidence>
<dbReference type="InterPro" id="IPR018129">
    <property type="entry name" value="PEP_COase_Lys_AS"/>
</dbReference>
<dbReference type="Proteomes" id="UP000067626">
    <property type="component" value="Chromosome"/>
</dbReference>
<dbReference type="Gene3D" id="1.20.1440.90">
    <property type="entry name" value="Phosphoenolpyruvate/pyruvate domain"/>
    <property type="match status" value="1"/>
</dbReference>
<dbReference type="STRING" id="52.CMC5_006950"/>
<dbReference type="InterPro" id="IPR022805">
    <property type="entry name" value="PEP_COase_bac/pln-type"/>
</dbReference>
<proteinExistence type="inferred from homology"/>
<comment type="similarity">
    <text evidence="2 9">Belongs to the PEPCase type 1 family.</text>
</comment>
<dbReference type="PANTHER" id="PTHR30523">
    <property type="entry name" value="PHOSPHOENOLPYRUVATE CARBOXYLASE"/>
    <property type="match status" value="1"/>
</dbReference>
<name>A0A0K1E7D3_CHOCO</name>
<evidence type="ECO:0000313" key="12">
    <source>
        <dbReference type="Proteomes" id="UP000067626"/>
    </source>
</evidence>
<comment type="cofactor">
    <cofactor evidence="9">
        <name>Mg(2+)</name>
        <dbReference type="ChEBI" id="CHEBI:18420"/>
    </cofactor>
</comment>
<evidence type="ECO:0000256" key="3">
    <source>
        <dbReference type="ARBA" id="ARBA00012305"/>
    </source>
</evidence>
<comment type="catalytic activity">
    <reaction evidence="8 9">
        <text>oxaloacetate + phosphate = phosphoenolpyruvate + hydrogencarbonate</text>
        <dbReference type="Rhea" id="RHEA:28370"/>
        <dbReference type="ChEBI" id="CHEBI:16452"/>
        <dbReference type="ChEBI" id="CHEBI:17544"/>
        <dbReference type="ChEBI" id="CHEBI:43474"/>
        <dbReference type="ChEBI" id="CHEBI:58702"/>
        <dbReference type="EC" id="4.1.1.31"/>
    </reaction>
</comment>
<dbReference type="InterPro" id="IPR021135">
    <property type="entry name" value="PEP_COase"/>
</dbReference>
<evidence type="ECO:0000256" key="10">
    <source>
        <dbReference type="PROSITE-ProRule" id="PRU10111"/>
    </source>
</evidence>
<dbReference type="GO" id="GO:0015977">
    <property type="term" value="P:carbon fixation"/>
    <property type="evidence" value="ECO:0007669"/>
    <property type="project" value="UniProtKB-UniRule"/>
</dbReference>
<dbReference type="PATRIC" id="fig|52.7.peg.742"/>
<dbReference type="HAMAP" id="MF_00595">
    <property type="entry name" value="PEPcase_type1"/>
    <property type="match status" value="1"/>
</dbReference>
<sequence>MLGHLLGEVLREQEGQALFDQEERIRLLSIRRRRGPHEGRAQAAAELAEALATLPAEQVEPIIRAFTVYFRLVNLAEQHHRIRRARAHATDAEPQRGSLEATFLALRRAGVSAQRAREAAQSLEVTLTVTAHPTEASRRTVLAKLFRLAEYLEQRDRCALTPVEQERALAAAREEITALWQTDEIRHERPSVGDEVKNVAWYIEEILWDLLPDVSDQLERAFAHAYNEPLGALPNPVRIHSWVGGDMDGNPRVTPEVLEDAILAYRVRGLRLLVRAAARLGDALSQSSRHVTPPPSLLASLDEDARRLPDVAATWAPRTEGEPWRRKLRFVQARLEATLALGEARRAFLRRRMDGHGSESPAATPTGNEAAYSAPEELTKDLALVADTLVAAGCARSGAEEVRALLARVRVFGFSIAELEARAPAEDARAAARTLSSSTTVEVTSGAARLLGALDAIARAQREGGERACRTLILSMTQGPDDVLAALACARAVGLGIKGTAGAHIDIVPLFESHDALNASADIVRALLDHPEYREHVKARGAQEVMIGYSDSSKEVGLLAAAAALRRTQEALPEIAREAGIALRIFHGRGESVARGGGPAQQAILALPPGAVAGRYKATEQGEALDHKYARPQLALRTLELVLGGALLHTLDVQPRPGDAQHARYAAAFDEMAEGGRRAYRALVWEDPRFERFFATATPLDAITRLNIGSRPSKRASGGMESLRAIPWVFSWTQNRAILPAWYGVGSGLASFGKKPGGVAQLREMAASWPFFSALLSSVEMVLAKSEISIFARYAELAPADVRDAIAPRILEEHALTRRWIKRILDVSKLLDGNPTLKRSIALRNPYVDPLSYLQIELLRSERAGADVRDRELLLTLNGIAAGMRNTG</sequence>
<protein>
    <recommendedName>
        <fullName evidence="4 9">Phosphoenolpyruvate carboxylase</fullName>
        <shortName evidence="9">PEPC</shortName>
        <shortName evidence="9">PEPCase</shortName>
        <ecNumber evidence="3 9">4.1.1.31</ecNumber>
    </recommendedName>
</protein>
<evidence type="ECO:0000256" key="5">
    <source>
        <dbReference type="ARBA" id="ARBA00022842"/>
    </source>
</evidence>
<dbReference type="Pfam" id="PF00311">
    <property type="entry name" value="PEPcase"/>
    <property type="match status" value="1"/>
</dbReference>
<feature type="active site" evidence="9 10">
    <location>
        <position position="132"/>
    </location>
</feature>
<reference evidence="11 12" key="1">
    <citation type="submission" date="2015-07" db="EMBL/GenBank/DDBJ databases">
        <title>Genome analysis of myxobacterium Chondromyces crocatus Cm c5 reveals a high potential for natural compound synthesis and the genetic basis for the loss of fruiting body formation.</title>
        <authorList>
            <person name="Zaburannyi N."/>
            <person name="Bunk B."/>
            <person name="Maier J."/>
            <person name="Overmann J."/>
            <person name="Mueller R."/>
        </authorList>
    </citation>
    <scope>NUCLEOTIDE SEQUENCE [LARGE SCALE GENOMIC DNA]</scope>
    <source>
        <strain evidence="11 12">Cm c5</strain>
    </source>
</reference>
<evidence type="ECO:0000256" key="2">
    <source>
        <dbReference type="ARBA" id="ARBA00008346"/>
    </source>
</evidence>
<gene>
    <name evidence="9 11" type="primary">ppc</name>
    <name evidence="11" type="ORF">CMC5_006950</name>
</gene>
<keyword evidence="7 9" id="KW-0120">Carbon dioxide fixation</keyword>
<dbReference type="GO" id="GO:0005829">
    <property type="term" value="C:cytosol"/>
    <property type="evidence" value="ECO:0007669"/>
    <property type="project" value="TreeGrafter"/>
</dbReference>
<evidence type="ECO:0000256" key="1">
    <source>
        <dbReference type="ARBA" id="ARBA00003670"/>
    </source>
</evidence>
<dbReference type="SUPFAM" id="SSF51621">
    <property type="entry name" value="Phosphoenolpyruvate/pyruvate domain"/>
    <property type="match status" value="1"/>
</dbReference>
<dbReference type="KEGG" id="ccro:CMC5_006950"/>
<evidence type="ECO:0000256" key="6">
    <source>
        <dbReference type="ARBA" id="ARBA00023239"/>
    </source>
</evidence>
<accession>A0A0K1E7D3</accession>
<dbReference type="PROSITE" id="PS00781">
    <property type="entry name" value="PEPCASE_1"/>
    <property type="match status" value="1"/>
</dbReference>
<dbReference type="EMBL" id="CP012159">
    <property type="protein sequence ID" value="AKT36577.1"/>
    <property type="molecule type" value="Genomic_DNA"/>
</dbReference>
<keyword evidence="11" id="KW-0670">Pyruvate</keyword>
<organism evidence="11 12">
    <name type="scientific">Chondromyces crocatus</name>
    <dbReference type="NCBI Taxonomy" id="52"/>
    <lineage>
        <taxon>Bacteria</taxon>
        <taxon>Pseudomonadati</taxon>
        <taxon>Myxococcota</taxon>
        <taxon>Polyangia</taxon>
        <taxon>Polyangiales</taxon>
        <taxon>Polyangiaceae</taxon>
        <taxon>Chondromyces</taxon>
    </lineage>
</organism>
<keyword evidence="5 9" id="KW-0460">Magnesium</keyword>
<dbReference type="EC" id="4.1.1.31" evidence="3 9"/>
<dbReference type="AlphaFoldDB" id="A0A0K1E7D3"/>
<keyword evidence="12" id="KW-1185">Reference proteome</keyword>
<evidence type="ECO:0000256" key="4">
    <source>
        <dbReference type="ARBA" id="ARBA00022419"/>
    </source>
</evidence>
<dbReference type="GO" id="GO:0006099">
    <property type="term" value="P:tricarboxylic acid cycle"/>
    <property type="evidence" value="ECO:0007669"/>
    <property type="project" value="InterPro"/>
</dbReference>
<dbReference type="PANTHER" id="PTHR30523:SF6">
    <property type="entry name" value="PHOSPHOENOLPYRUVATE CARBOXYLASE"/>
    <property type="match status" value="1"/>
</dbReference>
<keyword evidence="6 9" id="KW-0456">Lyase</keyword>
<evidence type="ECO:0000256" key="9">
    <source>
        <dbReference type="HAMAP-Rule" id="MF_00595"/>
    </source>
</evidence>
<evidence type="ECO:0000313" key="11">
    <source>
        <dbReference type="EMBL" id="AKT36577.1"/>
    </source>
</evidence>
<dbReference type="GO" id="GO:0000287">
    <property type="term" value="F:magnesium ion binding"/>
    <property type="evidence" value="ECO:0007669"/>
    <property type="project" value="UniProtKB-UniRule"/>
</dbReference>
<dbReference type="InterPro" id="IPR015813">
    <property type="entry name" value="Pyrv/PenolPyrv_kinase-like_dom"/>
</dbReference>
<dbReference type="GO" id="GO:0008964">
    <property type="term" value="F:phosphoenolpyruvate carboxylase activity"/>
    <property type="evidence" value="ECO:0007669"/>
    <property type="project" value="UniProtKB-UniRule"/>
</dbReference>